<dbReference type="Proteomes" id="UP000887577">
    <property type="component" value="Unplaced"/>
</dbReference>
<evidence type="ECO:0000313" key="4">
    <source>
        <dbReference type="WBParaSite" id="PSU_v2.g16789.t1"/>
    </source>
</evidence>
<dbReference type="AlphaFoldDB" id="A0A914YDG4"/>
<evidence type="ECO:0000256" key="1">
    <source>
        <dbReference type="SAM" id="MobiDB-lite"/>
    </source>
</evidence>
<keyword evidence="3" id="KW-1185">Reference proteome</keyword>
<name>A0A914YDG4_9BILA</name>
<feature type="compositionally biased region" description="Polar residues" evidence="1">
    <location>
        <begin position="195"/>
        <end position="206"/>
    </location>
</feature>
<proteinExistence type="predicted"/>
<organism evidence="3 4">
    <name type="scientific">Panagrolaimus superbus</name>
    <dbReference type="NCBI Taxonomy" id="310955"/>
    <lineage>
        <taxon>Eukaryota</taxon>
        <taxon>Metazoa</taxon>
        <taxon>Ecdysozoa</taxon>
        <taxon>Nematoda</taxon>
        <taxon>Chromadorea</taxon>
        <taxon>Rhabditida</taxon>
        <taxon>Tylenchina</taxon>
        <taxon>Panagrolaimomorpha</taxon>
        <taxon>Panagrolaimoidea</taxon>
        <taxon>Panagrolaimidae</taxon>
        <taxon>Panagrolaimus</taxon>
    </lineage>
</organism>
<feature type="region of interest" description="Disordered" evidence="1">
    <location>
        <begin position="171"/>
        <end position="263"/>
    </location>
</feature>
<dbReference type="WBParaSite" id="PSU_v2.g16789.t1">
    <property type="protein sequence ID" value="PSU_v2.g16789.t1"/>
    <property type="gene ID" value="PSU_v2.g16789"/>
</dbReference>
<evidence type="ECO:0000313" key="3">
    <source>
        <dbReference type="Proteomes" id="UP000887577"/>
    </source>
</evidence>
<sequence>MADFDALIYPPGITLSEAAIYGQRSFQTAPASNEPLIISYNNNNKYSFTEAKLRILSCCRDLGISQTNAVKYPDLQRAYKLKFDIELGREELFNLFSNRNATNSLKEGLRSFMHIIEASKTDDNTIRLKLRDDSDEYIKELEARYEGPPFQPLTPEQVDSIFNPQKRENFYRNNRNENGRYYQSRGCGNGARYISRNNRNDGSQYPQQQQQQQYGNRYDGPQSLYDNRSYNNNGGSFNYQNNYSQNSNFQRPFNLNQNPNNYSNNRYSQGPMAAFIDEQKVCMTIFTVSQIAF</sequence>
<feature type="domain" description="DUF7516" evidence="2">
    <location>
        <begin position="50"/>
        <end position="137"/>
    </location>
</feature>
<dbReference type="InterPro" id="IPR055938">
    <property type="entry name" value="DUF7516"/>
</dbReference>
<reference evidence="4" key="1">
    <citation type="submission" date="2022-11" db="UniProtKB">
        <authorList>
            <consortium name="WormBaseParasite"/>
        </authorList>
    </citation>
    <scope>IDENTIFICATION</scope>
</reference>
<protein>
    <recommendedName>
        <fullName evidence="2">DUF7516 domain-containing protein</fullName>
    </recommendedName>
</protein>
<evidence type="ECO:0000259" key="2">
    <source>
        <dbReference type="Pfam" id="PF24360"/>
    </source>
</evidence>
<feature type="compositionally biased region" description="Low complexity" evidence="1">
    <location>
        <begin position="227"/>
        <end position="263"/>
    </location>
</feature>
<accession>A0A914YDG4</accession>
<dbReference type="Pfam" id="PF24360">
    <property type="entry name" value="DUF7516"/>
    <property type="match status" value="1"/>
</dbReference>